<name>A0A224XH34_9HEMI</name>
<dbReference type="SUPFAM" id="SSF47857">
    <property type="entry name" value="Apolipophorin-III"/>
    <property type="match status" value="1"/>
</dbReference>
<organism evidence="2">
    <name type="scientific">Panstrongylus lignarius</name>
    <dbReference type="NCBI Taxonomy" id="156445"/>
    <lineage>
        <taxon>Eukaryota</taxon>
        <taxon>Metazoa</taxon>
        <taxon>Ecdysozoa</taxon>
        <taxon>Arthropoda</taxon>
        <taxon>Hexapoda</taxon>
        <taxon>Insecta</taxon>
        <taxon>Pterygota</taxon>
        <taxon>Neoptera</taxon>
        <taxon>Paraneoptera</taxon>
        <taxon>Hemiptera</taxon>
        <taxon>Heteroptera</taxon>
        <taxon>Panheteroptera</taxon>
        <taxon>Cimicomorpha</taxon>
        <taxon>Reduviidae</taxon>
        <taxon>Triatominae</taxon>
        <taxon>Panstrongylus</taxon>
    </lineage>
</organism>
<evidence type="ECO:0000313" key="2">
    <source>
        <dbReference type="EMBL" id="JAW11806.1"/>
    </source>
</evidence>
<feature type="signal peptide" evidence="1">
    <location>
        <begin position="1"/>
        <end position="18"/>
    </location>
</feature>
<proteinExistence type="predicted"/>
<dbReference type="EMBL" id="GFTR01004620">
    <property type="protein sequence ID" value="JAW11806.1"/>
    <property type="molecule type" value="Transcribed_RNA"/>
</dbReference>
<sequence length="289" mass="31257">MEAFTLLLCIGLIGNSLGLPLPISNESESDIATIIKQEGEAVTNVTNLKPDDDCSLRSYDILGDTNHAGTDSGTNQQPQLKSANMIQETVDKVGNFTGQLATSMTDKGQVIVSYLEEEAGNIINTLETLARNVSENIPRTKDELTKTISSGIKSVVRSESGKQVGEQIKAMSDAVSIMLRQLSSALQSQLMGTMDRDPESMLKILTKIKEIRATVGHMADDVEKIAEKTQIRENIKNEVTTVINQVEAFVGEDSVQKIKAIANAVGDSVDGAVGQVKEIINDVMEDENF</sequence>
<reference evidence="2" key="1">
    <citation type="journal article" date="2018" name="PLoS Negl. Trop. Dis.">
        <title>An insight into the salivary gland and fat body transcriptome of Panstrongylus lignarius (Hemiptera: Heteroptera), the main vector of Chagas disease in Peru.</title>
        <authorList>
            <person name="Nevoa J.C."/>
            <person name="Mendes M.T."/>
            <person name="da Silva M.V."/>
            <person name="Soares S.C."/>
            <person name="Oliveira C.J.F."/>
            <person name="Ribeiro J.M.C."/>
        </authorList>
    </citation>
    <scope>NUCLEOTIDE SEQUENCE</scope>
</reference>
<evidence type="ECO:0000256" key="1">
    <source>
        <dbReference type="SAM" id="SignalP"/>
    </source>
</evidence>
<keyword evidence="1" id="KW-0732">Signal</keyword>
<accession>A0A224XH34</accession>
<protein>
    <submittedName>
        <fullName evidence="2">Putative secreted protein</fullName>
    </submittedName>
</protein>
<dbReference type="AlphaFoldDB" id="A0A224XH34"/>
<feature type="chain" id="PRO_5012081578" evidence="1">
    <location>
        <begin position="19"/>
        <end position="289"/>
    </location>
</feature>